<accession>A0A2U3EJG4</accession>
<dbReference type="Proteomes" id="UP000245956">
    <property type="component" value="Unassembled WGS sequence"/>
</dbReference>
<comment type="caution">
    <text evidence="2">The sequence shown here is derived from an EMBL/GenBank/DDBJ whole genome shotgun (WGS) entry which is preliminary data.</text>
</comment>
<sequence length="283" mass="29886">METASDADARQEGPGGGDEWEGRAGTRRQTQAGASMDGGACSSAPLVPGRHLSLRITSSFFPSGAAPFPCVPALASMKSQNPAAPQFAKSTWAALLNSNKLCPVPLVAQPSFLGPRRRRYPPAPICANVRGQATQRDPCRTIRDRVSDLPLLCVSLIHQILDFCAGRRPSSDDHGVPPATPRPAGRTPVPAPAPDGPPGSEQDQLQALRRFSRPDSTPRRPASASCIVRRRTRPAGSAAYQRQGGTAGRLGESRLGPSPADPKPPCRNARILSPATSHRGPLL</sequence>
<feature type="region of interest" description="Disordered" evidence="1">
    <location>
        <begin position="167"/>
        <end position="283"/>
    </location>
</feature>
<gene>
    <name evidence="2" type="ORF">PCL_07979</name>
</gene>
<evidence type="ECO:0000256" key="1">
    <source>
        <dbReference type="SAM" id="MobiDB-lite"/>
    </source>
</evidence>
<proteinExistence type="predicted"/>
<reference evidence="2 3" key="1">
    <citation type="journal article" date="2016" name="Front. Microbiol.">
        <title>Genome and transcriptome sequences reveal the specific parasitism of the nematophagous Purpureocillium lilacinum 36-1.</title>
        <authorList>
            <person name="Xie J."/>
            <person name="Li S."/>
            <person name="Mo C."/>
            <person name="Xiao X."/>
            <person name="Peng D."/>
            <person name="Wang G."/>
            <person name="Xiao Y."/>
        </authorList>
    </citation>
    <scope>NUCLEOTIDE SEQUENCE [LARGE SCALE GENOMIC DNA]</scope>
    <source>
        <strain evidence="2 3">36-1</strain>
    </source>
</reference>
<evidence type="ECO:0000313" key="3">
    <source>
        <dbReference type="Proteomes" id="UP000245956"/>
    </source>
</evidence>
<organism evidence="2 3">
    <name type="scientific">Purpureocillium lilacinum</name>
    <name type="common">Paecilomyces lilacinus</name>
    <dbReference type="NCBI Taxonomy" id="33203"/>
    <lineage>
        <taxon>Eukaryota</taxon>
        <taxon>Fungi</taxon>
        <taxon>Dikarya</taxon>
        <taxon>Ascomycota</taxon>
        <taxon>Pezizomycotina</taxon>
        <taxon>Sordariomycetes</taxon>
        <taxon>Hypocreomycetidae</taxon>
        <taxon>Hypocreales</taxon>
        <taxon>Ophiocordycipitaceae</taxon>
        <taxon>Purpureocillium</taxon>
    </lineage>
</organism>
<dbReference type="AlphaFoldDB" id="A0A2U3EJG4"/>
<feature type="region of interest" description="Disordered" evidence="1">
    <location>
        <begin position="1"/>
        <end position="42"/>
    </location>
</feature>
<evidence type="ECO:0000313" key="2">
    <source>
        <dbReference type="EMBL" id="PWI74665.1"/>
    </source>
</evidence>
<protein>
    <submittedName>
        <fullName evidence="2">Uncharacterized protein</fullName>
    </submittedName>
</protein>
<name>A0A2U3EJG4_PURLI</name>
<dbReference type="EMBL" id="LCWV01000003">
    <property type="protein sequence ID" value="PWI74665.1"/>
    <property type="molecule type" value="Genomic_DNA"/>
</dbReference>